<dbReference type="SUPFAM" id="SSF53254">
    <property type="entry name" value="Phosphoglycerate mutase-like"/>
    <property type="match status" value="1"/>
</dbReference>
<dbReference type="GO" id="GO:0016791">
    <property type="term" value="F:phosphatase activity"/>
    <property type="evidence" value="ECO:0007669"/>
    <property type="project" value="UniProtKB-ARBA"/>
</dbReference>
<dbReference type="SMART" id="SM00855">
    <property type="entry name" value="PGAM"/>
    <property type="match status" value="1"/>
</dbReference>
<reference evidence="9" key="1">
    <citation type="submission" date="2016-12" db="EMBL/GenBank/DDBJ databases">
        <title>An insight into the sialome and mialome of the sand fly, Nyssomyia neivai.</title>
        <authorList>
            <person name="Sebastian V."/>
            <person name="Goulart T.M."/>
            <person name="Oliveira W."/>
            <person name="Calvo E."/>
            <person name="Oliveira L.F."/>
            <person name="Pinto M.C."/>
            <person name="Rosselino A.M."/>
            <person name="Ribeiro J.M."/>
        </authorList>
    </citation>
    <scope>NUCLEOTIDE SEQUENCE</scope>
</reference>
<accession>A0A1L8E1X8</accession>
<dbReference type="PANTHER" id="PTHR11931">
    <property type="entry name" value="PHOSPHOGLYCERATE MUTASE"/>
    <property type="match status" value="1"/>
</dbReference>
<name>A0A1L8E1X8_9DIPT</name>
<feature type="binding site" evidence="7">
    <location>
        <position position="65"/>
    </location>
    <ligand>
        <name>substrate</name>
    </ligand>
</feature>
<organism evidence="9">
    <name type="scientific">Nyssomyia neivai</name>
    <dbReference type="NCBI Taxonomy" id="330878"/>
    <lineage>
        <taxon>Eukaryota</taxon>
        <taxon>Metazoa</taxon>
        <taxon>Ecdysozoa</taxon>
        <taxon>Arthropoda</taxon>
        <taxon>Hexapoda</taxon>
        <taxon>Insecta</taxon>
        <taxon>Pterygota</taxon>
        <taxon>Neoptera</taxon>
        <taxon>Endopterygota</taxon>
        <taxon>Diptera</taxon>
        <taxon>Nematocera</taxon>
        <taxon>Psychodoidea</taxon>
        <taxon>Psychodidae</taxon>
        <taxon>Nyssomyia</taxon>
    </lineage>
</organism>
<evidence type="ECO:0000256" key="8">
    <source>
        <dbReference type="PIRSR" id="PIRSR613078-3"/>
    </source>
</evidence>
<dbReference type="HAMAP" id="MF_01039">
    <property type="entry name" value="PGAM_GpmA"/>
    <property type="match status" value="1"/>
</dbReference>
<dbReference type="CDD" id="cd07067">
    <property type="entry name" value="HP_PGM_like"/>
    <property type="match status" value="1"/>
</dbReference>
<feature type="binding site" evidence="7">
    <location>
        <begin position="12"/>
        <end position="19"/>
    </location>
    <ligand>
        <name>substrate</name>
    </ligand>
</feature>
<comment type="catalytic activity">
    <reaction evidence="1">
        <text>(2R)-2-phosphoglycerate = (2R)-3-phosphoglycerate</text>
        <dbReference type="Rhea" id="RHEA:15901"/>
        <dbReference type="ChEBI" id="CHEBI:58272"/>
        <dbReference type="ChEBI" id="CHEBI:58289"/>
        <dbReference type="EC" id="5.4.2.11"/>
    </reaction>
</comment>
<feature type="site" description="Transition state stabilizer" evidence="8">
    <location>
        <position position="189"/>
    </location>
</feature>
<dbReference type="Pfam" id="PF00300">
    <property type="entry name" value="His_Phos_1"/>
    <property type="match status" value="2"/>
</dbReference>
<evidence type="ECO:0000256" key="5">
    <source>
        <dbReference type="ARBA" id="ARBA00023235"/>
    </source>
</evidence>
<evidence type="ECO:0000256" key="4">
    <source>
        <dbReference type="ARBA" id="ARBA00023152"/>
    </source>
</evidence>
<dbReference type="NCBIfam" id="TIGR01258">
    <property type="entry name" value="pgm_1"/>
    <property type="match status" value="1"/>
</dbReference>
<dbReference type="EC" id="5.4.2.11" evidence="3"/>
<evidence type="ECO:0000256" key="6">
    <source>
        <dbReference type="PIRSR" id="PIRSR613078-1"/>
    </source>
</evidence>
<dbReference type="InterPro" id="IPR029033">
    <property type="entry name" value="His_PPase_superfam"/>
</dbReference>
<feature type="binding site" evidence="7">
    <location>
        <begin position="92"/>
        <end position="95"/>
    </location>
    <ligand>
        <name>substrate</name>
    </ligand>
</feature>
<evidence type="ECO:0000256" key="2">
    <source>
        <dbReference type="ARBA" id="ARBA00006717"/>
    </source>
</evidence>
<dbReference type="InterPro" id="IPR013078">
    <property type="entry name" value="His_Pase_superF_clade-1"/>
</dbReference>
<sequence length="297" mass="34060">MICAPYRVVFVRHGESEWNSLNLFCGWHDAELSDKGKWDAVNISADALKRANINFDVAFTSSLTRANQTLELILSELECSNIPIHQAWRLNERHYGGLTGFNKRQMAEVYGEEQVQIWRRSFDVPPPKITCVNPYFEAIRNNINFRKIPSNDFPDTETLKSTMSRVIPYWENSIIPEIRQGKRVLIVAHGTSLRGLVKHIESLTESEIMKFNLPNSIPFYYDLDESMKPVSKIKFLADDKTVLSAMSKVASRLFVPTRGNWCVASSRYSLSRSIAAPARRCETAWLAKLQAVYKRHD</sequence>
<feature type="active site" description="Proton donor/acceptor" evidence="6">
    <location>
        <position position="92"/>
    </location>
</feature>
<comment type="similarity">
    <text evidence="2">Belongs to the phosphoglycerate mutase family. BPG-dependent PGAM subfamily.</text>
</comment>
<dbReference type="Gene3D" id="3.40.50.1240">
    <property type="entry name" value="Phosphoglycerate mutase-like"/>
    <property type="match status" value="1"/>
</dbReference>
<feature type="binding site" evidence="7">
    <location>
        <begin position="119"/>
        <end position="120"/>
    </location>
    <ligand>
        <name>substrate</name>
    </ligand>
</feature>
<dbReference type="EMBL" id="GFDF01001428">
    <property type="protein sequence ID" value="JAV12656.1"/>
    <property type="molecule type" value="Transcribed_RNA"/>
</dbReference>
<keyword evidence="4" id="KW-0324">Glycolysis</keyword>
<dbReference type="AlphaFoldDB" id="A0A1L8E1X8"/>
<evidence type="ECO:0000256" key="1">
    <source>
        <dbReference type="ARBA" id="ARBA00000380"/>
    </source>
</evidence>
<dbReference type="FunFam" id="3.40.50.1240:FF:000003">
    <property type="entry name" value="2,3-bisphosphoglycerate-dependent phosphoglycerate mutase"/>
    <property type="match status" value="1"/>
</dbReference>
<evidence type="ECO:0000256" key="3">
    <source>
        <dbReference type="ARBA" id="ARBA00012028"/>
    </source>
</evidence>
<feature type="active site" description="Tele-phosphohistidine intermediate" evidence="6">
    <location>
        <position position="13"/>
    </location>
</feature>
<evidence type="ECO:0000313" key="9">
    <source>
        <dbReference type="EMBL" id="JAV12656.1"/>
    </source>
</evidence>
<feature type="binding site" evidence="7">
    <location>
        <position position="103"/>
    </location>
    <ligand>
        <name>substrate</name>
    </ligand>
</feature>
<dbReference type="GO" id="GO:0006096">
    <property type="term" value="P:glycolytic process"/>
    <property type="evidence" value="ECO:0007669"/>
    <property type="project" value="UniProtKB-KW"/>
</dbReference>
<proteinExistence type="inferred from homology"/>
<evidence type="ECO:0000256" key="7">
    <source>
        <dbReference type="PIRSR" id="PIRSR613078-2"/>
    </source>
</evidence>
<protein>
    <recommendedName>
        <fullName evidence="3">phosphoglycerate mutase (2,3-diphosphoglycerate-dependent)</fullName>
        <ecNumber evidence="3">5.4.2.11</ecNumber>
    </recommendedName>
</protein>
<dbReference type="InterPro" id="IPR005952">
    <property type="entry name" value="Phosphogly_mut1"/>
</dbReference>
<dbReference type="GO" id="GO:0004619">
    <property type="term" value="F:phosphoglycerate mutase activity"/>
    <property type="evidence" value="ECO:0007669"/>
    <property type="project" value="UniProtKB-EC"/>
</dbReference>
<keyword evidence="5" id="KW-0413">Isomerase</keyword>